<protein>
    <recommendedName>
        <fullName evidence="3">Thioredoxin</fullName>
    </recommendedName>
</protein>
<evidence type="ECO:0008006" key="3">
    <source>
        <dbReference type="Google" id="ProtNLM"/>
    </source>
</evidence>
<dbReference type="RefSeq" id="WP_068222293.1">
    <property type="nucleotide sequence ID" value="NZ_CP139724.1"/>
</dbReference>
<evidence type="ECO:0000313" key="1">
    <source>
        <dbReference type="EMBL" id="KYG73669.1"/>
    </source>
</evidence>
<gene>
    <name evidence="1" type="ORF">AWW68_13355</name>
</gene>
<dbReference type="AlphaFoldDB" id="A0A150X4L9"/>
<dbReference type="InterPro" id="IPR036249">
    <property type="entry name" value="Thioredoxin-like_sf"/>
</dbReference>
<dbReference type="EMBL" id="LRPC01000028">
    <property type="protein sequence ID" value="KYG73669.1"/>
    <property type="molecule type" value="Genomic_DNA"/>
</dbReference>
<proteinExistence type="predicted"/>
<dbReference type="STRING" id="333140.AWW68_13355"/>
<name>A0A150X4L9_9BACT</name>
<keyword evidence="2" id="KW-1185">Reference proteome</keyword>
<dbReference type="Proteomes" id="UP000075606">
    <property type="component" value="Unassembled WGS sequence"/>
</dbReference>
<dbReference type="Pfam" id="PF14595">
    <property type="entry name" value="Thioredoxin_9"/>
    <property type="match status" value="1"/>
</dbReference>
<dbReference type="OrthoDB" id="6398367at2"/>
<accession>A0A150X4L9</accession>
<dbReference type="CDD" id="cd02947">
    <property type="entry name" value="TRX_family"/>
    <property type="match status" value="1"/>
</dbReference>
<dbReference type="Gene3D" id="3.40.30.10">
    <property type="entry name" value="Glutaredoxin"/>
    <property type="match status" value="1"/>
</dbReference>
<reference evidence="1 2" key="1">
    <citation type="submission" date="2016-01" db="EMBL/GenBank/DDBJ databases">
        <title>Genome sequencing of Roseivirga spongicola UST030701-084.</title>
        <authorList>
            <person name="Selvaratnam C."/>
            <person name="Thevarajoo S."/>
            <person name="Goh K.M."/>
            <person name="Ee R."/>
            <person name="Chan K.-G."/>
            <person name="Chong C.S."/>
        </authorList>
    </citation>
    <scope>NUCLEOTIDE SEQUENCE [LARGE SCALE GENOMIC DNA]</scope>
    <source>
        <strain evidence="1 2">UST030701-084</strain>
    </source>
</reference>
<dbReference type="SUPFAM" id="SSF52833">
    <property type="entry name" value="Thioredoxin-like"/>
    <property type="match status" value="1"/>
</dbReference>
<sequence length="171" mass="19757">MKQILLALILLFPFSEVPNEEINKEITVNGRTILYGQINREGLTSNSYAGWFNLVYNRYELNTEIVLQVKQAQLKGLTVKLFMGTWCGDSQRNVPVFYKFIDQLKISENQIDAWALDLGKKGPNAEQATYNISRVPTIIFYRNGKEIGRFIERPKPGEKLEQLWVDIINEN</sequence>
<comment type="caution">
    <text evidence="1">The sequence shown here is derived from an EMBL/GenBank/DDBJ whole genome shotgun (WGS) entry which is preliminary data.</text>
</comment>
<evidence type="ECO:0000313" key="2">
    <source>
        <dbReference type="Proteomes" id="UP000075606"/>
    </source>
</evidence>
<organism evidence="1 2">
    <name type="scientific">Roseivirga spongicola</name>
    <dbReference type="NCBI Taxonomy" id="333140"/>
    <lineage>
        <taxon>Bacteria</taxon>
        <taxon>Pseudomonadati</taxon>
        <taxon>Bacteroidota</taxon>
        <taxon>Cytophagia</taxon>
        <taxon>Cytophagales</taxon>
        <taxon>Roseivirgaceae</taxon>
        <taxon>Roseivirga</taxon>
    </lineage>
</organism>